<evidence type="ECO:0000259" key="2">
    <source>
        <dbReference type="Pfam" id="PF08327"/>
    </source>
</evidence>
<evidence type="ECO:0000256" key="1">
    <source>
        <dbReference type="ARBA" id="ARBA00006817"/>
    </source>
</evidence>
<dbReference type="Pfam" id="PF08327">
    <property type="entry name" value="AHSA1"/>
    <property type="match status" value="1"/>
</dbReference>
<comment type="similarity">
    <text evidence="1">Belongs to the AHA1 family.</text>
</comment>
<evidence type="ECO:0000313" key="4">
    <source>
        <dbReference type="Proteomes" id="UP000317778"/>
    </source>
</evidence>
<sequence length="147" mass="17397">MDKIIHRSLKLNCDVHRAFEMFTVNEKLQSWLTELADVEPRVGGKYELFWNPDDKQYDSTIGCKITAIEQDRFLSFEWKGPKQYNDFMNTADPLTHVVVFFIPGDGFTEVQLIHSGWRSSPEWEEARQWFEKMWNVCFEALKKQING</sequence>
<dbReference type="InterPro" id="IPR013538">
    <property type="entry name" value="ASHA1/2-like_C"/>
</dbReference>
<organism evidence="3 4">
    <name type="scientific">candidate division TA06 bacterium B3_TA06</name>
    <dbReference type="NCBI Taxonomy" id="2012487"/>
    <lineage>
        <taxon>Bacteria</taxon>
        <taxon>Bacteria division TA06</taxon>
    </lineage>
</organism>
<dbReference type="Gene3D" id="3.30.530.20">
    <property type="match status" value="1"/>
</dbReference>
<proteinExistence type="inferred from homology"/>
<accession>A0A532UNT2</accession>
<reference evidence="3 4" key="1">
    <citation type="submission" date="2017-06" db="EMBL/GenBank/DDBJ databases">
        <title>Novel microbial phyla capable of carbon fixation and sulfur reduction in deep-sea sediments.</title>
        <authorList>
            <person name="Huang J."/>
            <person name="Baker B."/>
            <person name="Wang Y."/>
        </authorList>
    </citation>
    <scope>NUCLEOTIDE SEQUENCE [LARGE SCALE GENOMIC DNA]</scope>
    <source>
        <strain evidence="3">B3_TA06</strain>
    </source>
</reference>
<dbReference type="EMBL" id="NJBO01000039">
    <property type="protein sequence ID" value="TKJ36600.1"/>
    <property type="molecule type" value="Genomic_DNA"/>
</dbReference>
<dbReference type="InterPro" id="IPR023393">
    <property type="entry name" value="START-like_dom_sf"/>
</dbReference>
<name>A0A532UNT2_UNCT6</name>
<dbReference type="CDD" id="cd07814">
    <property type="entry name" value="SRPBCC_CalC_Aha1-like"/>
    <property type="match status" value="1"/>
</dbReference>
<dbReference type="Proteomes" id="UP000317778">
    <property type="component" value="Unassembled WGS sequence"/>
</dbReference>
<evidence type="ECO:0000313" key="3">
    <source>
        <dbReference type="EMBL" id="TKJ36600.1"/>
    </source>
</evidence>
<protein>
    <submittedName>
        <fullName evidence="3">ATPase</fullName>
    </submittedName>
</protein>
<feature type="domain" description="Activator of Hsp90 ATPase homologue 1/2-like C-terminal" evidence="2">
    <location>
        <begin position="14"/>
        <end position="143"/>
    </location>
</feature>
<dbReference type="SUPFAM" id="SSF55961">
    <property type="entry name" value="Bet v1-like"/>
    <property type="match status" value="1"/>
</dbReference>
<dbReference type="AlphaFoldDB" id="A0A532UNT2"/>
<gene>
    <name evidence="3" type="ORF">CEE36_11410</name>
</gene>
<comment type="caution">
    <text evidence="3">The sequence shown here is derived from an EMBL/GenBank/DDBJ whole genome shotgun (WGS) entry which is preliminary data.</text>
</comment>